<dbReference type="AlphaFoldDB" id="A0A423VUX6"/>
<evidence type="ECO:0000256" key="2">
    <source>
        <dbReference type="SAM" id="MobiDB-lite"/>
    </source>
</evidence>
<evidence type="ECO:0000313" key="5">
    <source>
        <dbReference type="Proteomes" id="UP000284375"/>
    </source>
</evidence>
<keyword evidence="1" id="KW-0479">Metal-binding</keyword>
<keyword evidence="5" id="KW-1185">Reference proteome</keyword>
<protein>
    <recommendedName>
        <fullName evidence="3">RING-type domain-containing protein</fullName>
    </recommendedName>
</protein>
<organism evidence="4 5">
    <name type="scientific">Cytospora chrysosperma</name>
    <name type="common">Cytospora canker fungus</name>
    <name type="synonym">Sphaeria chrysosperma</name>
    <dbReference type="NCBI Taxonomy" id="252740"/>
    <lineage>
        <taxon>Eukaryota</taxon>
        <taxon>Fungi</taxon>
        <taxon>Dikarya</taxon>
        <taxon>Ascomycota</taxon>
        <taxon>Pezizomycotina</taxon>
        <taxon>Sordariomycetes</taxon>
        <taxon>Sordariomycetidae</taxon>
        <taxon>Diaporthales</taxon>
        <taxon>Cytosporaceae</taxon>
        <taxon>Cytospora</taxon>
    </lineage>
</organism>
<dbReference type="OrthoDB" id="8062037at2759"/>
<dbReference type="InterPro" id="IPR013083">
    <property type="entry name" value="Znf_RING/FYVE/PHD"/>
</dbReference>
<dbReference type="Proteomes" id="UP000284375">
    <property type="component" value="Unassembled WGS sequence"/>
</dbReference>
<gene>
    <name evidence="4" type="ORF">VSDG_07127</name>
</gene>
<feature type="compositionally biased region" description="Basic and acidic residues" evidence="2">
    <location>
        <begin position="102"/>
        <end position="111"/>
    </location>
</feature>
<feature type="region of interest" description="Disordered" evidence="2">
    <location>
        <begin position="100"/>
        <end position="153"/>
    </location>
</feature>
<reference evidence="4 5" key="1">
    <citation type="submission" date="2015-09" db="EMBL/GenBank/DDBJ databases">
        <title>Host preference determinants of Valsa canker pathogens revealed by comparative genomics.</title>
        <authorList>
            <person name="Yin Z."/>
            <person name="Huang L."/>
        </authorList>
    </citation>
    <scope>NUCLEOTIDE SEQUENCE [LARGE SCALE GENOMIC DNA]</scope>
    <source>
        <strain evidence="4 5">YSFL</strain>
    </source>
</reference>
<feature type="domain" description="RING-type" evidence="3">
    <location>
        <begin position="178"/>
        <end position="243"/>
    </location>
</feature>
<feature type="compositionally biased region" description="Low complexity" evidence="2">
    <location>
        <begin position="116"/>
        <end position="127"/>
    </location>
</feature>
<keyword evidence="1" id="KW-0863">Zinc-finger</keyword>
<proteinExistence type="predicted"/>
<dbReference type="EMBL" id="LJZO01000026">
    <property type="protein sequence ID" value="ROV94884.1"/>
    <property type="molecule type" value="Genomic_DNA"/>
</dbReference>
<dbReference type="SMART" id="SM00184">
    <property type="entry name" value="RING"/>
    <property type="match status" value="1"/>
</dbReference>
<keyword evidence="1" id="KW-0862">Zinc</keyword>
<dbReference type="STRING" id="252740.A0A423VUX6"/>
<dbReference type="InterPro" id="IPR001841">
    <property type="entry name" value="Znf_RING"/>
</dbReference>
<evidence type="ECO:0000313" key="4">
    <source>
        <dbReference type="EMBL" id="ROV94884.1"/>
    </source>
</evidence>
<name>A0A423VUX6_CYTCH</name>
<dbReference type="GO" id="GO:0008270">
    <property type="term" value="F:zinc ion binding"/>
    <property type="evidence" value="ECO:0007669"/>
    <property type="project" value="UniProtKB-KW"/>
</dbReference>
<sequence length="263" mass="28838">MSYEGYDELIQFIDCQRDDVQSYARAILQFIQLYQAEYTTFQHALEVPHAFIVGVTDEIGGGPSTSELAGDFRRQLHTMTIQEGLPDLDVIIAEIQGTGTWERPDHPEGDQPRAVSIESVSSASSDSLPTCTDTGSSTPESPQRKPRIEEPGNYWPNIQLWLDSSSASRTDARPTITCTICGDELVIEEGGLQPANGERERLFKLRCGHVFGVACLKGWDEAGAGESDDDGEDESGTKCPTCRQPILRDELLALEEAAIASLE</sequence>
<feature type="compositionally biased region" description="Polar residues" evidence="2">
    <location>
        <begin position="128"/>
        <end position="141"/>
    </location>
</feature>
<evidence type="ECO:0000256" key="1">
    <source>
        <dbReference type="PROSITE-ProRule" id="PRU00175"/>
    </source>
</evidence>
<dbReference type="PROSITE" id="PS50089">
    <property type="entry name" value="ZF_RING_2"/>
    <property type="match status" value="1"/>
</dbReference>
<accession>A0A423VUX6</accession>
<evidence type="ECO:0000259" key="3">
    <source>
        <dbReference type="PROSITE" id="PS50089"/>
    </source>
</evidence>
<comment type="caution">
    <text evidence="4">The sequence shown here is derived from an EMBL/GenBank/DDBJ whole genome shotgun (WGS) entry which is preliminary data.</text>
</comment>
<dbReference type="SUPFAM" id="SSF57850">
    <property type="entry name" value="RING/U-box"/>
    <property type="match status" value="1"/>
</dbReference>
<dbReference type="Gene3D" id="3.30.40.10">
    <property type="entry name" value="Zinc/RING finger domain, C3HC4 (zinc finger)"/>
    <property type="match status" value="1"/>
</dbReference>